<feature type="transmembrane region" description="Helical" evidence="7">
    <location>
        <begin position="212"/>
        <end position="233"/>
    </location>
</feature>
<dbReference type="RefSeq" id="WP_096801235.1">
    <property type="nucleotide sequence ID" value="NZ_CP023563.1"/>
</dbReference>
<dbReference type="InterPro" id="IPR035906">
    <property type="entry name" value="MetI-like_sf"/>
</dbReference>
<evidence type="ECO:0000256" key="4">
    <source>
        <dbReference type="ARBA" id="ARBA00022692"/>
    </source>
</evidence>
<evidence type="ECO:0000259" key="8">
    <source>
        <dbReference type="PROSITE" id="PS50928"/>
    </source>
</evidence>
<evidence type="ECO:0000256" key="2">
    <source>
        <dbReference type="ARBA" id="ARBA00022448"/>
    </source>
</evidence>
<organism evidence="9 10">
    <name type="scientific">Brachybacterium vulturis</name>
    <dbReference type="NCBI Taxonomy" id="2017484"/>
    <lineage>
        <taxon>Bacteria</taxon>
        <taxon>Bacillati</taxon>
        <taxon>Actinomycetota</taxon>
        <taxon>Actinomycetes</taxon>
        <taxon>Micrococcales</taxon>
        <taxon>Dermabacteraceae</taxon>
        <taxon>Brachybacterium</taxon>
    </lineage>
</organism>
<dbReference type="InterPro" id="IPR000515">
    <property type="entry name" value="MetI-like"/>
</dbReference>
<dbReference type="Pfam" id="PF00528">
    <property type="entry name" value="BPD_transp_1"/>
    <property type="match status" value="1"/>
</dbReference>
<comment type="similarity">
    <text evidence="7">Belongs to the binding-protein-dependent transport system permease family.</text>
</comment>
<feature type="transmembrane region" description="Helical" evidence="7">
    <location>
        <begin position="163"/>
        <end position="184"/>
    </location>
</feature>
<sequence length="301" mass="33479">MTTSPRTSGLARNRRRHKLLIYVGLIAATLFTSLPILFMVVSSLKPETQIFADLRSIRAFLPIGDVSLDNYSGVMDRVPAVRFIANSLLVTALIVGIGLIVNSMIGFAISRMRWRGKGLILSLVLATLMVPFEAIAVPMVFWVSKLPLLSWEGDGFLLSQGMLNSYSVQVLPFIANALGIFLFVQQFNDIPRELDEAARIDGASWFGIYRRVIVPLSGPTFATVAIITMLPAWNQYLWPLMVVQQEELRPSSVGMQYFFQLNTAWGEVMAYATMITLPVLIVFFLFQRTFVTSISASGLKG</sequence>
<feature type="transmembrane region" description="Helical" evidence="7">
    <location>
        <begin position="20"/>
        <end position="41"/>
    </location>
</feature>
<dbReference type="PROSITE" id="PS50928">
    <property type="entry name" value="ABC_TM1"/>
    <property type="match status" value="1"/>
</dbReference>
<keyword evidence="4 7" id="KW-0812">Transmembrane</keyword>
<evidence type="ECO:0000256" key="7">
    <source>
        <dbReference type="RuleBase" id="RU363032"/>
    </source>
</evidence>
<keyword evidence="3" id="KW-1003">Cell membrane</keyword>
<reference evidence="10" key="1">
    <citation type="submission" date="2017-09" db="EMBL/GenBank/DDBJ databases">
        <title>Brachybacterium sp. VM2412.</title>
        <authorList>
            <person name="Tak E.J."/>
            <person name="Bae J.-W."/>
        </authorList>
    </citation>
    <scope>NUCLEOTIDE SEQUENCE [LARGE SCALE GENOMIC DNA]</scope>
    <source>
        <strain evidence="10">VM2412</strain>
    </source>
</reference>
<feature type="domain" description="ABC transmembrane type-1" evidence="8">
    <location>
        <begin position="84"/>
        <end position="286"/>
    </location>
</feature>
<dbReference type="SUPFAM" id="SSF161098">
    <property type="entry name" value="MetI-like"/>
    <property type="match status" value="1"/>
</dbReference>
<gene>
    <name evidence="9" type="ORF">CFK38_00085</name>
</gene>
<keyword evidence="6 7" id="KW-0472">Membrane</keyword>
<keyword evidence="2 7" id="KW-0813">Transport</keyword>
<dbReference type="AlphaFoldDB" id="A0A291GIT6"/>
<proteinExistence type="inferred from homology"/>
<dbReference type="CDD" id="cd06261">
    <property type="entry name" value="TM_PBP2"/>
    <property type="match status" value="1"/>
</dbReference>
<dbReference type="EMBL" id="CP023563">
    <property type="protein sequence ID" value="ATG50095.1"/>
    <property type="molecule type" value="Genomic_DNA"/>
</dbReference>
<dbReference type="PANTHER" id="PTHR43744">
    <property type="entry name" value="ABC TRANSPORTER PERMEASE PROTEIN MG189-RELATED-RELATED"/>
    <property type="match status" value="1"/>
</dbReference>
<dbReference type="Gene3D" id="1.10.3720.10">
    <property type="entry name" value="MetI-like"/>
    <property type="match status" value="1"/>
</dbReference>
<dbReference type="OrthoDB" id="2063054at2"/>
<evidence type="ECO:0000256" key="5">
    <source>
        <dbReference type="ARBA" id="ARBA00022989"/>
    </source>
</evidence>
<keyword evidence="5 7" id="KW-1133">Transmembrane helix</keyword>
<evidence type="ECO:0000256" key="3">
    <source>
        <dbReference type="ARBA" id="ARBA00022475"/>
    </source>
</evidence>
<dbReference type="PANTHER" id="PTHR43744:SF12">
    <property type="entry name" value="ABC TRANSPORTER PERMEASE PROTEIN MG189-RELATED"/>
    <property type="match status" value="1"/>
</dbReference>
<accession>A0A291GIT6</accession>
<comment type="subcellular location">
    <subcellularLocation>
        <location evidence="1 7">Cell membrane</location>
        <topology evidence="1 7">Multi-pass membrane protein</topology>
    </subcellularLocation>
</comment>
<feature type="transmembrane region" description="Helical" evidence="7">
    <location>
        <begin position="119"/>
        <end position="143"/>
    </location>
</feature>
<dbReference type="GO" id="GO:0005886">
    <property type="term" value="C:plasma membrane"/>
    <property type="evidence" value="ECO:0007669"/>
    <property type="project" value="UniProtKB-SubCell"/>
</dbReference>
<evidence type="ECO:0000256" key="6">
    <source>
        <dbReference type="ARBA" id="ARBA00023136"/>
    </source>
</evidence>
<evidence type="ECO:0000256" key="1">
    <source>
        <dbReference type="ARBA" id="ARBA00004651"/>
    </source>
</evidence>
<feature type="transmembrane region" description="Helical" evidence="7">
    <location>
        <begin position="83"/>
        <end position="107"/>
    </location>
</feature>
<dbReference type="KEGG" id="brz:CFK38_00085"/>
<name>A0A291GIT6_9MICO</name>
<protein>
    <submittedName>
        <fullName evidence="9">Sugar ABC transporter permease</fullName>
    </submittedName>
</protein>
<dbReference type="Proteomes" id="UP000218165">
    <property type="component" value="Chromosome"/>
</dbReference>
<keyword evidence="10" id="KW-1185">Reference proteome</keyword>
<feature type="transmembrane region" description="Helical" evidence="7">
    <location>
        <begin position="268"/>
        <end position="286"/>
    </location>
</feature>
<evidence type="ECO:0000313" key="9">
    <source>
        <dbReference type="EMBL" id="ATG50095.1"/>
    </source>
</evidence>
<evidence type="ECO:0000313" key="10">
    <source>
        <dbReference type="Proteomes" id="UP000218165"/>
    </source>
</evidence>
<dbReference type="GO" id="GO:0055085">
    <property type="term" value="P:transmembrane transport"/>
    <property type="evidence" value="ECO:0007669"/>
    <property type="project" value="InterPro"/>
</dbReference>